<feature type="compositionally biased region" description="Basic and acidic residues" evidence="20">
    <location>
        <begin position="41"/>
        <end position="53"/>
    </location>
</feature>
<dbReference type="PANTHER" id="PTHR10807">
    <property type="entry name" value="MYOTUBULARIN-RELATED"/>
    <property type="match status" value="1"/>
</dbReference>
<feature type="region of interest" description="Disordered" evidence="20">
    <location>
        <begin position="344"/>
        <end position="367"/>
    </location>
</feature>
<feature type="compositionally biased region" description="Polar residues" evidence="20">
    <location>
        <begin position="1381"/>
        <end position="1403"/>
    </location>
</feature>
<comment type="caution">
    <text evidence="23">The sequence shown here is derived from an EMBL/GenBank/DDBJ whole genome shotgun (WGS) entry which is preliminary data.</text>
</comment>
<accession>A0A8H7B6G8</accession>
<evidence type="ECO:0000256" key="8">
    <source>
        <dbReference type="ARBA" id="ARBA00022737"/>
    </source>
</evidence>
<dbReference type="Pfam" id="PF16275">
    <property type="entry name" value="SF1-HH"/>
    <property type="match status" value="1"/>
</dbReference>
<feature type="compositionally biased region" description="Basic and acidic residues" evidence="20">
    <location>
        <begin position="1362"/>
        <end position="1380"/>
    </location>
</feature>
<keyword evidence="9 17" id="KW-0863">Zinc-finger</keyword>
<dbReference type="SMART" id="SM00322">
    <property type="entry name" value="KH"/>
    <property type="match status" value="1"/>
</dbReference>
<feature type="region of interest" description="Disordered" evidence="20">
    <location>
        <begin position="1328"/>
        <end position="1441"/>
    </location>
</feature>
<dbReference type="InterPro" id="IPR010569">
    <property type="entry name" value="Myotubularin-like_Pase_dom"/>
</dbReference>
<reference evidence="23" key="2">
    <citation type="submission" date="2020-08" db="EMBL/GenBank/DDBJ databases">
        <title>Draft Genome Sequence of Cumin Blight Pathogen Alternaria burnsii.</title>
        <authorList>
            <person name="Feng Z."/>
        </authorList>
    </citation>
    <scope>NUCLEOTIDE SEQUENCE</scope>
    <source>
        <strain evidence="23">CBS107.38</strain>
    </source>
</reference>
<dbReference type="GeneID" id="62201985"/>
<dbReference type="InterPro" id="IPR004087">
    <property type="entry name" value="KH_dom"/>
</dbReference>
<dbReference type="InterPro" id="IPR047086">
    <property type="entry name" value="SF1-HH_sf"/>
</dbReference>
<dbReference type="PROSITE" id="PS50158">
    <property type="entry name" value="ZF_CCHC"/>
    <property type="match status" value="2"/>
</dbReference>
<dbReference type="GO" id="GO:0004438">
    <property type="term" value="F:phosphatidylinositol-3-phosphate phosphatase activity"/>
    <property type="evidence" value="ECO:0007669"/>
    <property type="project" value="TreeGrafter"/>
</dbReference>
<feature type="compositionally biased region" description="Polar residues" evidence="20">
    <location>
        <begin position="1238"/>
        <end position="1255"/>
    </location>
</feature>
<keyword evidence="6" id="KW-0479">Metal-binding</keyword>
<keyword evidence="24" id="KW-1185">Reference proteome</keyword>
<protein>
    <recommendedName>
        <fullName evidence="4">Branchpoint-bridging protein</fullName>
    </recommendedName>
</protein>
<feature type="compositionally biased region" description="Basic and acidic residues" evidence="20">
    <location>
        <begin position="1412"/>
        <end position="1421"/>
    </location>
</feature>
<feature type="binding site" evidence="16">
    <location>
        <begin position="973"/>
        <end position="979"/>
    </location>
    <ligand>
        <name>substrate</name>
    </ligand>
</feature>
<dbReference type="Gene3D" id="6.10.140.1790">
    <property type="match status" value="1"/>
</dbReference>
<dbReference type="CDD" id="cd02395">
    <property type="entry name" value="KH-I_BBP"/>
    <property type="match status" value="1"/>
</dbReference>
<evidence type="ECO:0000256" key="20">
    <source>
        <dbReference type="SAM" id="MobiDB-lite"/>
    </source>
</evidence>
<name>A0A8H7B6G8_9PLEO</name>
<organism evidence="23 24">
    <name type="scientific">Alternaria burnsii</name>
    <dbReference type="NCBI Taxonomy" id="1187904"/>
    <lineage>
        <taxon>Eukaryota</taxon>
        <taxon>Fungi</taxon>
        <taxon>Dikarya</taxon>
        <taxon>Ascomycota</taxon>
        <taxon>Pezizomycotina</taxon>
        <taxon>Dothideomycetes</taxon>
        <taxon>Pleosporomycetidae</taxon>
        <taxon>Pleosporales</taxon>
        <taxon>Pleosporineae</taxon>
        <taxon>Pleosporaceae</taxon>
        <taxon>Alternaria</taxon>
        <taxon>Alternaria sect. Alternaria</taxon>
    </lineage>
</organism>
<evidence type="ECO:0000256" key="14">
    <source>
        <dbReference type="ARBA" id="ARBA00053279"/>
    </source>
</evidence>
<feature type="binding site" evidence="16">
    <location>
        <begin position="909"/>
        <end position="910"/>
    </location>
    <ligand>
        <name>substrate</name>
    </ligand>
</feature>
<evidence type="ECO:0000313" key="23">
    <source>
        <dbReference type="EMBL" id="KAF7678379.1"/>
    </source>
</evidence>
<evidence type="ECO:0000256" key="9">
    <source>
        <dbReference type="ARBA" id="ARBA00022771"/>
    </source>
</evidence>
<evidence type="ECO:0000256" key="3">
    <source>
        <dbReference type="ARBA" id="ARBA00010382"/>
    </source>
</evidence>
<keyword evidence="19" id="KW-0175">Coiled coil</keyword>
<dbReference type="InterPro" id="IPR032570">
    <property type="entry name" value="SF1-HH"/>
</dbReference>
<dbReference type="SUPFAM" id="SSF52799">
    <property type="entry name" value="(Phosphotyrosine protein) phosphatases II"/>
    <property type="match status" value="1"/>
</dbReference>
<evidence type="ECO:0000256" key="17">
    <source>
        <dbReference type="PROSITE-ProRule" id="PRU00047"/>
    </source>
</evidence>
<dbReference type="Gene3D" id="4.10.60.10">
    <property type="entry name" value="Zinc finger, CCHC-type"/>
    <property type="match status" value="1"/>
</dbReference>
<keyword evidence="7" id="KW-0747">Spliceosome</keyword>
<feature type="coiled-coil region" evidence="19">
    <location>
        <begin position="248"/>
        <end position="300"/>
    </location>
</feature>
<evidence type="ECO:0000256" key="18">
    <source>
        <dbReference type="PROSITE-ProRule" id="PRU00117"/>
    </source>
</evidence>
<dbReference type="Pfam" id="PF00098">
    <property type="entry name" value="zf-CCHC"/>
    <property type="match status" value="2"/>
</dbReference>
<evidence type="ECO:0000256" key="4">
    <source>
        <dbReference type="ARBA" id="ARBA00017984"/>
    </source>
</evidence>
<keyword evidence="5" id="KW-0507">mRNA processing</keyword>
<evidence type="ECO:0000256" key="5">
    <source>
        <dbReference type="ARBA" id="ARBA00022664"/>
    </source>
</evidence>
<dbReference type="FunFam" id="3.30.1370.10:FF:000024">
    <property type="entry name" value="Branchpoint-bridging protein-like protein"/>
    <property type="match status" value="1"/>
</dbReference>
<feature type="region of interest" description="Disordered" evidence="20">
    <location>
        <begin position="1230"/>
        <end position="1296"/>
    </location>
</feature>
<dbReference type="GO" id="GO:0016020">
    <property type="term" value="C:membrane"/>
    <property type="evidence" value="ECO:0007669"/>
    <property type="project" value="TreeGrafter"/>
</dbReference>
<dbReference type="InterPro" id="IPR001878">
    <property type="entry name" value="Znf_CCHC"/>
</dbReference>
<comment type="subcellular location">
    <subcellularLocation>
        <location evidence="1">Nucleus</location>
    </subcellularLocation>
</comment>
<dbReference type="Pfam" id="PF22675">
    <property type="entry name" value="KH-I_KHDC4-BBP"/>
    <property type="match status" value="1"/>
</dbReference>
<dbReference type="Gene3D" id="2.30.29.30">
    <property type="entry name" value="Pleckstrin-homology domain (PH domain)/Phosphotyrosine-binding domain (PTB)"/>
    <property type="match status" value="1"/>
</dbReference>
<evidence type="ECO:0000256" key="1">
    <source>
        <dbReference type="ARBA" id="ARBA00004123"/>
    </source>
</evidence>
<feature type="compositionally biased region" description="Basic and acidic residues" evidence="20">
    <location>
        <begin position="1431"/>
        <end position="1441"/>
    </location>
</feature>
<feature type="region of interest" description="Disordered" evidence="20">
    <location>
        <begin position="403"/>
        <end position="458"/>
    </location>
</feature>
<dbReference type="InterPro" id="IPR036875">
    <property type="entry name" value="Znf_CCHC_sf"/>
</dbReference>
<dbReference type="PROSITE" id="PS51339">
    <property type="entry name" value="PPASE_MYOTUBULARIN"/>
    <property type="match status" value="1"/>
</dbReference>
<evidence type="ECO:0000256" key="11">
    <source>
        <dbReference type="ARBA" id="ARBA00022884"/>
    </source>
</evidence>
<evidence type="ECO:0000256" key="16">
    <source>
        <dbReference type="PIRSR" id="PIRSR630564-2"/>
    </source>
</evidence>
<evidence type="ECO:0000256" key="13">
    <source>
        <dbReference type="ARBA" id="ARBA00023242"/>
    </source>
</evidence>
<keyword evidence="12" id="KW-0508">mRNA splicing</keyword>
<dbReference type="InterPro" id="IPR016130">
    <property type="entry name" value="Tyr_Pase_AS"/>
</dbReference>
<feature type="compositionally biased region" description="Pro residues" evidence="20">
    <location>
        <begin position="531"/>
        <end position="559"/>
    </location>
</feature>
<dbReference type="GO" id="GO:0000243">
    <property type="term" value="C:commitment complex"/>
    <property type="evidence" value="ECO:0007669"/>
    <property type="project" value="UniProtKB-ARBA"/>
</dbReference>
<dbReference type="GO" id="GO:0046856">
    <property type="term" value="P:phosphatidylinositol dephosphorylation"/>
    <property type="evidence" value="ECO:0007669"/>
    <property type="project" value="TreeGrafter"/>
</dbReference>
<evidence type="ECO:0000256" key="15">
    <source>
        <dbReference type="PIRSR" id="PIRSR630564-1"/>
    </source>
</evidence>
<dbReference type="InterPro" id="IPR011993">
    <property type="entry name" value="PH-like_dom_sf"/>
</dbReference>
<evidence type="ECO:0000259" key="21">
    <source>
        <dbReference type="PROSITE" id="PS50158"/>
    </source>
</evidence>
<feature type="active site" description="Phosphocysteine intermediate" evidence="15">
    <location>
        <position position="973"/>
    </location>
</feature>
<keyword evidence="11 18" id="KW-0694">RNA-binding</keyword>
<evidence type="ECO:0000256" key="6">
    <source>
        <dbReference type="ARBA" id="ARBA00022723"/>
    </source>
</evidence>
<comment type="similarity">
    <text evidence="3">Belongs to the BBP/SF1 family.</text>
</comment>
<dbReference type="SUPFAM" id="SSF54791">
    <property type="entry name" value="Eukaryotic type KH-domain (KH-domain type I)"/>
    <property type="match status" value="1"/>
</dbReference>
<dbReference type="Gene3D" id="3.30.1370.10">
    <property type="entry name" value="K Homology domain, type 1"/>
    <property type="match status" value="1"/>
</dbReference>
<gene>
    <name evidence="23" type="ORF">GT037_003760</name>
</gene>
<dbReference type="SUPFAM" id="SSF57756">
    <property type="entry name" value="Retrovirus zinc finger-like domains"/>
    <property type="match status" value="1"/>
</dbReference>
<dbReference type="FunFam" id="4.10.60.10:FF:000030">
    <property type="entry name" value="Branchpoint-bridging protein"/>
    <property type="match status" value="1"/>
</dbReference>
<keyword evidence="10" id="KW-0862">Zinc</keyword>
<dbReference type="GO" id="GO:0005829">
    <property type="term" value="C:cytosol"/>
    <property type="evidence" value="ECO:0007669"/>
    <property type="project" value="UniProtKB-ARBA"/>
</dbReference>
<comment type="function">
    <text evidence="14">Necessary for the splicing of pre-mRNA. Has a role in the recognition of the branch site (5'-UACUAAC-3'), the pyrimidine tract and the 3'-splice site at the 3'-end of introns.</text>
</comment>
<comment type="similarity">
    <text evidence="2">Belongs to the protein-tyrosine phosphatase family. Non-receptor class myotubularin subfamily.</text>
</comment>
<dbReference type="PROSITE" id="PS00383">
    <property type="entry name" value="TYR_PHOSPHATASE_1"/>
    <property type="match status" value="1"/>
</dbReference>
<feature type="domain" description="CCHC-type" evidence="21">
    <location>
        <begin position="327"/>
        <end position="342"/>
    </location>
</feature>
<feature type="compositionally biased region" description="Basic and acidic residues" evidence="20">
    <location>
        <begin position="344"/>
        <end position="357"/>
    </location>
</feature>
<dbReference type="SMART" id="SM00343">
    <property type="entry name" value="ZnF_C2HC"/>
    <property type="match status" value="2"/>
</dbReference>
<dbReference type="InterPro" id="IPR029021">
    <property type="entry name" value="Prot-tyrosine_phosphatase-like"/>
</dbReference>
<evidence type="ECO:0000259" key="22">
    <source>
        <dbReference type="PROSITE" id="PS51339"/>
    </source>
</evidence>
<dbReference type="InterPro" id="IPR030564">
    <property type="entry name" value="Myotubularin"/>
</dbReference>
<feature type="domain" description="Myotubularin phosphatase" evidence="22">
    <location>
        <begin position="689"/>
        <end position="1219"/>
    </location>
</feature>
<feature type="compositionally biased region" description="Polar residues" evidence="20">
    <location>
        <begin position="1352"/>
        <end position="1361"/>
    </location>
</feature>
<dbReference type="InterPro" id="IPR055256">
    <property type="entry name" value="KH_1_KHDC4/BBP-like"/>
</dbReference>
<dbReference type="Pfam" id="PF06602">
    <property type="entry name" value="Myotub-related"/>
    <property type="match status" value="1"/>
</dbReference>
<dbReference type="RefSeq" id="XP_038788514.1">
    <property type="nucleotide sequence ID" value="XM_038928807.1"/>
</dbReference>
<dbReference type="InterPro" id="IPR036612">
    <property type="entry name" value="KH_dom_type_1_sf"/>
</dbReference>
<dbReference type="InterPro" id="IPR048994">
    <property type="entry name" value="PH-GRAM_MTMR6-9"/>
</dbReference>
<feature type="region of interest" description="Disordered" evidence="20">
    <location>
        <begin position="511"/>
        <end position="562"/>
    </location>
</feature>
<reference evidence="23" key="1">
    <citation type="submission" date="2020-01" db="EMBL/GenBank/DDBJ databases">
        <authorList>
            <person name="Feng Z.H.Z."/>
        </authorList>
    </citation>
    <scope>NUCLEOTIDE SEQUENCE</scope>
    <source>
        <strain evidence="23">CBS107.38</strain>
    </source>
</reference>
<evidence type="ECO:0000256" key="12">
    <source>
        <dbReference type="ARBA" id="ARBA00023187"/>
    </source>
</evidence>
<keyword evidence="13" id="KW-0539">Nucleus</keyword>
<feature type="region of interest" description="Disordered" evidence="20">
    <location>
        <begin position="1"/>
        <end position="70"/>
    </location>
</feature>
<evidence type="ECO:0000256" key="7">
    <source>
        <dbReference type="ARBA" id="ARBA00022728"/>
    </source>
</evidence>
<dbReference type="PANTHER" id="PTHR10807:SF128">
    <property type="entry name" value="PHOSPHATIDYLINOSITOL-3,5-BISPHOSPHATE 3-PHOSPHATASE"/>
    <property type="match status" value="1"/>
</dbReference>
<dbReference type="GO" id="GO:0000398">
    <property type="term" value="P:mRNA splicing, via spliceosome"/>
    <property type="evidence" value="ECO:0007669"/>
    <property type="project" value="UniProtKB-ARBA"/>
</dbReference>
<evidence type="ECO:0000256" key="19">
    <source>
        <dbReference type="SAM" id="Coils"/>
    </source>
</evidence>
<feature type="domain" description="CCHC-type" evidence="21">
    <location>
        <begin position="302"/>
        <end position="317"/>
    </location>
</feature>
<keyword evidence="8" id="KW-0677">Repeat</keyword>
<dbReference type="GO" id="GO:0008270">
    <property type="term" value="F:zinc ion binding"/>
    <property type="evidence" value="ECO:0007669"/>
    <property type="project" value="UniProtKB-KW"/>
</dbReference>
<evidence type="ECO:0000313" key="24">
    <source>
        <dbReference type="Proteomes" id="UP000596902"/>
    </source>
</evidence>
<evidence type="ECO:0000256" key="10">
    <source>
        <dbReference type="ARBA" id="ARBA00022833"/>
    </source>
</evidence>
<proteinExistence type="inferred from homology"/>
<evidence type="ECO:0000256" key="2">
    <source>
        <dbReference type="ARBA" id="ARBA00007471"/>
    </source>
</evidence>
<dbReference type="PROSITE" id="PS50084">
    <property type="entry name" value="KH_TYPE_1"/>
    <property type="match status" value="1"/>
</dbReference>
<dbReference type="GO" id="GO:0003723">
    <property type="term" value="F:RNA binding"/>
    <property type="evidence" value="ECO:0007669"/>
    <property type="project" value="UniProtKB-UniRule"/>
</dbReference>
<dbReference type="Proteomes" id="UP000596902">
    <property type="component" value="Unassembled WGS sequence"/>
</dbReference>
<feature type="compositionally biased region" description="Polar residues" evidence="20">
    <location>
        <begin position="1"/>
        <end position="15"/>
    </location>
</feature>
<sequence>MSWRNQGITGSNNIPLGTRRRFGGGDDDGGYNPSAPAEGLSELKRGRSPERNTSDGPRQRKKRNRWGDASENKAAGLMGLPTAIYAAMTTEQLDAYTLHLRIEEITQKLKINDVVPADGDRSPSPPPQYDNFGRRVNTREFRYRKRLEDERHKLVEKAMKTLPNYHPPADYRRPTKTQEKVYVPVNDYPEINFIGLLIGPRGNTLKKMETESQAKIAIRGKGSVKEGKGRSDAAHTSNQEEDLHCLIMADTEEKVNKAKKLIHNVIETAASIPEGQNELKRNQLRELAALNGTLRDDENQACQNCGEIGHRKYDCPQKQNFTASIICRVCGQAGHMARDCPDRKVGQPWRNDNRFGDRGQPARIGGAPENELDAFMAEMGGAGGQPRAAIEYNGNGAAGGDNYGGGERTLKPWERGPTGGSAPWARDGDDRGRGDSSSAAPPPWAGGGGRGGQSYDQGYGAGNGAAPWASAAPTAPAAGAGYGYGGYGYDQNAGMGAPGAYGAPGYGAPPPPAGPPPGLGPLFQTYGSAGSPPPPPPPPSGSVPPPPPPGEAPPPPPPSDVEDVYLLRRGTRFDGTLHLMPHHLVFSYLPSLPADAPANAKPPRQKEVWITYPMINYCSLKSCPPVLRQEPSIRIRCRDFTFFAFFFPNDKKARDVYDSIRALSCKIGRLDKLLAFSYQPKPPEDQQNGWDIYDARREWKRLGISPKDSEKGWRISEVNLEYKYAPTYPALLVVPTNVSDSVLRYAGEYRSRQRIPALVYRHPVNNCSITRSSQPTPGLRGNRNPQDERLVAAIWATNRGWKPANISTSNSAELTPDTSVVNLNDSSANSSFVGAAEGSIDAGRTTADDLTTSSETDADVPKVYGAQQRNLIVDARPTVNAYAMQAVGLGSEKMDYYPGAEKAYLGIDNIHVMRKSLDTVIEALKESDLVPFPPNRQLLAKSNWIKHIANILDGTALIARTVGIMHSHVLIHCSDGWDRTSQLSALSQILLDPYYRTLEGFIVLVEKDWLSFGHMFRHRSGFLSHEKWFTIENEKIERKHDGTGGSNAFENALRGARGLFNRHNESNESLNQLPETNMPENVTDIADTPSSKPVQIGAAEEHRVTKVNELSPVFHQFLDCVYQLYYQHPTRFEFSERFLRRLLYHLYSCQYGTFLFDNEKERVDTRAKERTRSVWDYFLCRKQEFMNPKYEPEIDDAIRGKERMIFPRKGEARWWAECFGRTDEEMNVFGPQAPPNLTPQTSNQSTGRSGTSTPIVQEPIVTGTESADGATGAGTTVQLPPTHTFGDRSPRVSNTPKPLDAAAALGQDLRQGVMAGFEKLGITSNTNRAVSPAAATSRPSEDVAQEVIEPSSDLSAGTETGKNAEDVTHETAEEDVKRSLEGSNRLSSEASTEQSLEPASTQIADLGLGADIVEKKAENRSRSRKPTQAAEAKKEVEMEMQ</sequence>
<dbReference type="Pfam" id="PF21098">
    <property type="entry name" value="PH-GRAM_MTMR6-like"/>
    <property type="match status" value="1"/>
</dbReference>
<dbReference type="EMBL" id="JAAABM010000004">
    <property type="protein sequence ID" value="KAF7678379.1"/>
    <property type="molecule type" value="Genomic_DNA"/>
</dbReference>